<dbReference type="InterPro" id="IPR000835">
    <property type="entry name" value="HTH_MarR-typ"/>
</dbReference>
<dbReference type="EMBL" id="NVQR01000114">
    <property type="protein sequence ID" value="PCH59591.1"/>
    <property type="molecule type" value="Genomic_DNA"/>
</dbReference>
<protein>
    <submittedName>
        <fullName evidence="2">Transcriptional regulator</fullName>
    </submittedName>
</protein>
<evidence type="ECO:0000313" key="2">
    <source>
        <dbReference type="EMBL" id="PCH59591.1"/>
    </source>
</evidence>
<dbReference type="GO" id="GO:0006950">
    <property type="term" value="P:response to stress"/>
    <property type="evidence" value="ECO:0007669"/>
    <property type="project" value="TreeGrafter"/>
</dbReference>
<dbReference type="PROSITE" id="PS50995">
    <property type="entry name" value="HTH_MARR_2"/>
    <property type="match status" value="1"/>
</dbReference>
<evidence type="ECO:0000313" key="3">
    <source>
        <dbReference type="Proteomes" id="UP000218172"/>
    </source>
</evidence>
<reference evidence="3" key="1">
    <citation type="submission" date="2017-08" db="EMBL/GenBank/DDBJ databases">
        <title>A dynamic microbial community with high functional redundancy inhabits the cold, oxic subseafloor aquifer.</title>
        <authorList>
            <person name="Tully B.J."/>
            <person name="Wheat C.G."/>
            <person name="Glazer B.T."/>
            <person name="Huber J.A."/>
        </authorList>
    </citation>
    <scope>NUCLEOTIDE SEQUENCE [LARGE SCALE GENOMIC DNA]</scope>
</reference>
<name>A0A2A4MHU7_9GAMM</name>
<comment type="caution">
    <text evidence="2">The sequence shown here is derived from an EMBL/GenBank/DDBJ whole genome shotgun (WGS) entry which is preliminary data.</text>
</comment>
<dbReference type="Pfam" id="PF01047">
    <property type="entry name" value="MarR"/>
    <property type="match status" value="1"/>
</dbReference>
<dbReference type="Proteomes" id="UP000218172">
    <property type="component" value="Unassembled WGS sequence"/>
</dbReference>
<feature type="domain" description="HTH marR-type" evidence="1">
    <location>
        <begin position="7"/>
        <end position="140"/>
    </location>
</feature>
<dbReference type="InterPro" id="IPR039422">
    <property type="entry name" value="MarR/SlyA-like"/>
</dbReference>
<dbReference type="SUPFAM" id="SSF46785">
    <property type="entry name" value="Winged helix' DNA-binding domain"/>
    <property type="match status" value="1"/>
</dbReference>
<dbReference type="AlphaFoldDB" id="A0A2A4MHU7"/>
<gene>
    <name evidence="2" type="ORF">COC19_06880</name>
</gene>
<sequence length="140" mass="15900">MNKEDLAVEFVLSIERMHSNLQKKIEGQLNFHGISFTEYLIMYHLSAQTNKTMRRIQLAQSVGITASGVTRLLAPMEKIKLITKESNPRDARVSLVKLSKVGEKVFKEAQISFNHSAVNFLELLSEKQVIALTEKIQKLT</sequence>
<dbReference type="PANTHER" id="PTHR33164:SF99">
    <property type="entry name" value="MARR FAMILY REGULATORY PROTEIN"/>
    <property type="match status" value="1"/>
</dbReference>
<evidence type="ECO:0000259" key="1">
    <source>
        <dbReference type="PROSITE" id="PS50995"/>
    </source>
</evidence>
<proteinExistence type="predicted"/>
<dbReference type="SMART" id="SM00347">
    <property type="entry name" value="HTH_MARR"/>
    <property type="match status" value="1"/>
</dbReference>
<dbReference type="InterPro" id="IPR036388">
    <property type="entry name" value="WH-like_DNA-bd_sf"/>
</dbReference>
<dbReference type="Gene3D" id="1.10.10.10">
    <property type="entry name" value="Winged helix-like DNA-binding domain superfamily/Winged helix DNA-binding domain"/>
    <property type="match status" value="1"/>
</dbReference>
<dbReference type="InterPro" id="IPR036390">
    <property type="entry name" value="WH_DNA-bd_sf"/>
</dbReference>
<dbReference type="PRINTS" id="PR00598">
    <property type="entry name" value="HTHMARR"/>
</dbReference>
<organism evidence="2 3">
    <name type="scientific">SAR86 cluster bacterium</name>
    <dbReference type="NCBI Taxonomy" id="2030880"/>
    <lineage>
        <taxon>Bacteria</taxon>
        <taxon>Pseudomonadati</taxon>
        <taxon>Pseudomonadota</taxon>
        <taxon>Gammaproteobacteria</taxon>
        <taxon>SAR86 cluster</taxon>
    </lineage>
</organism>
<dbReference type="GO" id="GO:0003700">
    <property type="term" value="F:DNA-binding transcription factor activity"/>
    <property type="evidence" value="ECO:0007669"/>
    <property type="project" value="InterPro"/>
</dbReference>
<dbReference type="PANTHER" id="PTHR33164">
    <property type="entry name" value="TRANSCRIPTIONAL REGULATOR, MARR FAMILY"/>
    <property type="match status" value="1"/>
</dbReference>
<accession>A0A2A4MHU7</accession>